<organism evidence="10 11">
    <name type="scientific">Cryphonectria parasitica (strain ATCC 38755 / EP155)</name>
    <dbReference type="NCBI Taxonomy" id="660469"/>
    <lineage>
        <taxon>Eukaryota</taxon>
        <taxon>Fungi</taxon>
        <taxon>Dikarya</taxon>
        <taxon>Ascomycota</taxon>
        <taxon>Pezizomycotina</taxon>
        <taxon>Sordariomycetes</taxon>
        <taxon>Sordariomycetidae</taxon>
        <taxon>Diaporthales</taxon>
        <taxon>Cryphonectriaceae</taxon>
        <taxon>Cryphonectria-Endothia species complex</taxon>
        <taxon>Cryphonectria</taxon>
    </lineage>
</organism>
<feature type="region of interest" description="Disordered" evidence="7">
    <location>
        <begin position="58"/>
        <end position="98"/>
    </location>
</feature>
<dbReference type="OrthoDB" id="4116913at2759"/>
<accession>A0A9P5CNM8</accession>
<evidence type="ECO:0000256" key="6">
    <source>
        <dbReference type="ARBA" id="ARBA00023242"/>
    </source>
</evidence>
<keyword evidence="6" id="KW-0539">Nucleus</keyword>
<dbReference type="InterPro" id="IPR036864">
    <property type="entry name" value="Zn2-C6_fun-type_DNA-bd_sf"/>
</dbReference>
<evidence type="ECO:0000256" key="2">
    <source>
        <dbReference type="ARBA" id="ARBA00022723"/>
    </source>
</evidence>
<keyword evidence="3" id="KW-0805">Transcription regulation</keyword>
<reference evidence="10" key="1">
    <citation type="journal article" date="2020" name="Phytopathology">
        <title>Genome sequence of the chestnut blight fungus Cryphonectria parasitica EP155: A fundamental resource for an archetypical invasive plant pathogen.</title>
        <authorList>
            <person name="Crouch J.A."/>
            <person name="Dawe A."/>
            <person name="Aerts A."/>
            <person name="Barry K."/>
            <person name="Churchill A.C.L."/>
            <person name="Grimwood J."/>
            <person name="Hillman B."/>
            <person name="Milgroom M.G."/>
            <person name="Pangilinan J."/>
            <person name="Smith M."/>
            <person name="Salamov A."/>
            <person name="Schmutz J."/>
            <person name="Yadav J."/>
            <person name="Grigoriev I.V."/>
            <person name="Nuss D."/>
        </authorList>
    </citation>
    <scope>NUCLEOTIDE SEQUENCE</scope>
    <source>
        <strain evidence="10">EP155</strain>
    </source>
</reference>
<dbReference type="GO" id="GO:0008270">
    <property type="term" value="F:zinc ion binding"/>
    <property type="evidence" value="ECO:0007669"/>
    <property type="project" value="InterPro"/>
</dbReference>
<evidence type="ECO:0000259" key="9">
    <source>
        <dbReference type="PROSITE" id="PS50048"/>
    </source>
</evidence>
<dbReference type="Pfam" id="PF04082">
    <property type="entry name" value="Fungal_trans"/>
    <property type="match status" value="1"/>
</dbReference>
<evidence type="ECO:0000256" key="5">
    <source>
        <dbReference type="ARBA" id="ARBA00023163"/>
    </source>
</evidence>
<proteinExistence type="predicted"/>
<dbReference type="EMBL" id="MU032348">
    <property type="protein sequence ID" value="KAF3764090.1"/>
    <property type="molecule type" value="Genomic_DNA"/>
</dbReference>
<evidence type="ECO:0000256" key="4">
    <source>
        <dbReference type="ARBA" id="ARBA00023125"/>
    </source>
</evidence>
<feature type="transmembrane region" description="Helical" evidence="8">
    <location>
        <begin position="532"/>
        <end position="552"/>
    </location>
</feature>
<keyword evidence="8" id="KW-0812">Transmembrane</keyword>
<feature type="compositionally biased region" description="Basic residues" evidence="7">
    <location>
        <begin position="58"/>
        <end position="67"/>
    </location>
</feature>
<feature type="compositionally biased region" description="Low complexity" evidence="7">
    <location>
        <begin position="80"/>
        <end position="98"/>
    </location>
</feature>
<dbReference type="PANTHER" id="PTHR46910:SF37">
    <property type="entry name" value="ZN(II)2CYS6 TRANSCRIPTION FACTOR (EUROFUNG)"/>
    <property type="match status" value="1"/>
</dbReference>
<dbReference type="GeneID" id="63839314"/>
<name>A0A9P5CNM8_CRYP1</name>
<dbReference type="Gene3D" id="4.10.240.10">
    <property type="entry name" value="Zn(2)-C6 fungal-type DNA-binding domain"/>
    <property type="match status" value="1"/>
</dbReference>
<keyword evidence="8" id="KW-1133">Transmembrane helix</keyword>
<dbReference type="RefSeq" id="XP_040775051.1">
    <property type="nucleotide sequence ID" value="XM_040922185.1"/>
</dbReference>
<dbReference type="SMART" id="SM00906">
    <property type="entry name" value="Fungal_trans"/>
    <property type="match status" value="1"/>
</dbReference>
<dbReference type="InterPro" id="IPR007219">
    <property type="entry name" value="XnlR_reg_dom"/>
</dbReference>
<gene>
    <name evidence="10" type="ORF">M406DRAFT_346418</name>
</gene>
<dbReference type="GO" id="GO:0000981">
    <property type="term" value="F:DNA-binding transcription factor activity, RNA polymerase II-specific"/>
    <property type="evidence" value="ECO:0007669"/>
    <property type="project" value="InterPro"/>
</dbReference>
<dbReference type="AlphaFoldDB" id="A0A9P5CNM8"/>
<dbReference type="GO" id="GO:0006351">
    <property type="term" value="P:DNA-templated transcription"/>
    <property type="evidence" value="ECO:0007669"/>
    <property type="project" value="InterPro"/>
</dbReference>
<dbReference type="Pfam" id="PF00172">
    <property type="entry name" value="Zn_clus"/>
    <property type="match status" value="1"/>
</dbReference>
<keyword evidence="5" id="KW-0804">Transcription</keyword>
<sequence>MTASPQDVSARAPALKKRACDSCYRRKIHCDGANPHCNWCSHHGIACTYARPLKLRKPRASNRKRSSRNQSAHGGSFAGSTSSHIDPPSSSASSPDPSAAASFGKLHFAGYQLGDINSFQGIPLFSSDGRRWIQERTGSKPAFPSLVAPLWQNEQHIANQVAIAPISGLALPARKVVDAYFQLFKSTTLNLVFPVVHIASFQETIDLAYSQPQPTESIEVLDAQACVFSFISVIHFFEGSIEDAPVDPELCVAKAQQLLPRILLQSTVTSLQVALMLGIYQMLSGHTQLASIHISCACRLVYMLGAHVLRPIRTDGRGRDNYRAQNHLRRLFWLCYTFDKDISLRTGQPPCLEDDYCDISLPDNYDDIITARWDADPMSIDDSEISALFVPGNLKLSLIKAKAGKLLYSARSLQKSDAELLRDVRELDDELENWRISVNKDWRPSLIQSGGATTTPSDMTQSKTMDAILSHFEYYYLMATIHRATSRCKAWADVEGGDMDGVGSSLELTVQASRSTLFYLRAAVHSLLGQSFWMVLFYPMTAILTIFCNILLKPRDPQAQDDLDLLKTAPELIKKMRTRRLTLKEFIHMKLVEDFIMELIRLGDCAIQKAR</sequence>
<comment type="caution">
    <text evidence="10">The sequence shown here is derived from an EMBL/GenBank/DDBJ whole genome shotgun (WGS) entry which is preliminary data.</text>
</comment>
<dbReference type="PANTHER" id="PTHR46910">
    <property type="entry name" value="TRANSCRIPTION FACTOR PDR1"/>
    <property type="match status" value="1"/>
</dbReference>
<evidence type="ECO:0000256" key="3">
    <source>
        <dbReference type="ARBA" id="ARBA00023015"/>
    </source>
</evidence>
<evidence type="ECO:0000313" key="10">
    <source>
        <dbReference type="EMBL" id="KAF3764090.1"/>
    </source>
</evidence>
<keyword evidence="8" id="KW-0472">Membrane</keyword>
<evidence type="ECO:0000256" key="7">
    <source>
        <dbReference type="SAM" id="MobiDB-lite"/>
    </source>
</evidence>
<keyword evidence="11" id="KW-1185">Reference proteome</keyword>
<keyword evidence="4" id="KW-0238">DNA-binding</keyword>
<dbReference type="PROSITE" id="PS50048">
    <property type="entry name" value="ZN2_CY6_FUNGAL_2"/>
    <property type="match status" value="1"/>
</dbReference>
<dbReference type="SMART" id="SM00066">
    <property type="entry name" value="GAL4"/>
    <property type="match status" value="1"/>
</dbReference>
<comment type="subcellular location">
    <subcellularLocation>
        <location evidence="1">Nucleus</location>
    </subcellularLocation>
</comment>
<dbReference type="CDD" id="cd00067">
    <property type="entry name" value="GAL4"/>
    <property type="match status" value="1"/>
</dbReference>
<protein>
    <recommendedName>
        <fullName evidence="9">Zn(2)-C6 fungal-type domain-containing protein</fullName>
    </recommendedName>
</protein>
<dbReference type="GO" id="GO:0003677">
    <property type="term" value="F:DNA binding"/>
    <property type="evidence" value="ECO:0007669"/>
    <property type="project" value="UniProtKB-KW"/>
</dbReference>
<evidence type="ECO:0000256" key="8">
    <source>
        <dbReference type="SAM" id="Phobius"/>
    </source>
</evidence>
<dbReference type="InterPro" id="IPR001138">
    <property type="entry name" value="Zn2Cys6_DnaBD"/>
</dbReference>
<evidence type="ECO:0000256" key="1">
    <source>
        <dbReference type="ARBA" id="ARBA00004123"/>
    </source>
</evidence>
<feature type="domain" description="Zn(2)-C6 fungal-type" evidence="9">
    <location>
        <begin position="19"/>
        <end position="49"/>
    </location>
</feature>
<dbReference type="SUPFAM" id="SSF57701">
    <property type="entry name" value="Zn2/Cys6 DNA-binding domain"/>
    <property type="match status" value="1"/>
</dbReference>
<dbReference type="Proteomes" id="UP000803844">
    <property type="component" value="Unassembled WGS sequence"/>
</dbReference>
<dbReference type="CDD" id="cd12148">
    <property type="entry name" value="fungal_TF_MHR"/>
    <property type="match status" value="1"/>
</dbReference>
<keyword evidence="2" id="KW-0479">Metal-binding</keyword>
<dbReference type="InterPro" id="IPR050987">
    <property type="entry name" value="AtrR-like"/>
</dbReference>
<dbReference type="GO" id="GO:0005634">
    <property type="term" value="C:nucleus"/>
    <property type="evidence" value="ECO:0007669"/>
    <property type="project" value="UniProtKB-SubCell"/>
</dbReference>
<evidence type="ECO:0000313" key="11">
    <source>
        <dbReference type="Proteomes" id="UP000803844"/>
    </source>
</evidence>